<evidence type="ECO:0000313" key="1">
    <source>
        <dbReference type="EMBL" id="GCD77548.1"/>
    </source>
</evidence>
<dbReference type="Proteomes" id="UP000286715">
    <property type="component" value="Unassembled WGS sequence"/>
</dbReference>
<evidence type="ECO:0008006" key="3">
    <source>
        <dbReference type="Google" id="ProtNLM"/>
    </source>
</evidence>
<gene>
    <name evidence="1" type="ORF">JCM31826_10300</name>
</gene>
<dbReference type="EMBL" id="BHZE01000008">
    <property type="protein sequence ID" value="GCD77548.1"/>
    <property type="molecule type" value="Genomic_DNA"/>
</dbReference>
<accession>A0A401XKL4</accession>
<keyword evidence="2" id="KW-1185">Reference proteome</keyword>
<organism evidence="1 2">
    <name type="scientific">Thermaurantimonas aggregans</name>
    <dbReference type="NCBI Taxonomy" id="2173829"/>
    <lineage>
        <taxon>Bacteria</taxon>
        <taxon>Pseudomonadati</taxon>
        <taxon>Bacteroidota</taxon>
        <taxon>Flavobacteriia</taxon>
        <taxon>Flavobacteriales</taxon>
        <taxon>Schleiferiaceae</taxon>
        <taxon>Thermaurantimonas</taxon>
    </lineage>
</organism>
<reference evidence="1 2" key="1">
    <citation type="submission" date="2018-11" db="EMBL/GenBank/DDBJ databases">
        <title>Schleiferia aggregans sp. nov., a moderately thermophilic heterotrophic bacterium isolated from microbial mats at a terrestrial hot spring.</title>
        <authorList>
            <person name="Iino T."/>
            <person name="Ohkuma M."/>
            <person name="Haruta S."/>
        </authorList>
    </citation>
    <scope>NUCLEOTIDE SEQUENCE [LARGE SCALE GENOMIC DNA]</scope>
    <source>
        <strain evidence="1 2">LA</strain>
    </source>
</reference>
<evidence type="ECO:0000313" key="2">
    <source>
        <dbReference type="Proteomes" id="UP000286715"/>
    </source>
</evidence>
<dbReference type="AlphaFoldDB" id="A0A401XKL4"/>
<proteinExistence type="predicted"/>
<name>A0A401XKL4_9FLAO</name>
<sequence>MQLSSFSMKDILLFFLLLNVNLYAQLSVNAVGSYVFGTATSRSFGRFADMINENPDVTDKLGNFWFAHGFEVGIEIPNLGTVLPFNFHYRRLTSHTSYSTNSDGKVNFDLTLNQYLIPMIFGGGLGSNSSIFLHVPMGYSASRIVHTVQNTPSFRREYSGGYPVMGIGFSFYTGIQRRLGFYFKMFWMGHMIPIKELKTELFDDSFYDDPDAELDDYYLNYIYKGRNEHVRADFRGLTINLGLVYSLYRD</sequence>
<comment type="caution">
    <text evidence="1">The sequence shown here is derived from an EMBL/GenBank/DDBJ whole genome shotgun (WGS) entry which is preliminary data.</text>
</comment>
<protein>
    <recommendedName>
        <fullName evidence="3">Outer membrane protein beta-barrel domain-containing protein</fullName>
    </recommendedName>
</protein>